<evidence type="ECO:0000313" key="2">
    <source>
        <dbReference type="Proteomes" id="UP000193411"/>
    </source>
</evidence>
<organism evidence="1 2">
    <name type="scientific">Catenaria anguillulae PL171</name>
    <dbReference type="NCBI Taxonomy" id="765915"/>
    <lineage>
        <taxon>Eukaryota</taxon>
        <taxon>Fungi</taxon>
        <taxon>Fungi incertae sedis</taxon>
        <taxon>Blastocladiomycota</taxon>
        <taxon>Blastocladiomycetes</taxon>
        <taxon>Blastocladiales</taxon>
        <taxon>Catenariaceae</taxon>
        <taxon>Catenaria</taxon>
    </lineage>
</organism>
<dbReference type="Proteomes" id="UP000193411">
    <property type="component" value="Unassembled WGS sequence"/>
</dbReference>
<accession>A0A1Y2HAD4</accession>
<name>A0A1Y2HAD4_9FUNG</name>
<proteinExistence type="predicted"/>
<dbReference type="AlphaFoldDB" id="A0A1Y2HAD4"/>
<evidence type="ECO:0000313" key="1">
    <source>
        <dbReference type="EMBL" id="ORZ31566.1"/>
    </source>
</evidence>
<reference evidence="1 2" key="1">
    <citation type="submission" date="2016-07" db="EMBL/GenBank/DDBJ databases">
        <title>Pervasive Adenine N6-methylation of Active Genes in Fungi.</title>
        <authorList>
            <consortium name="DOE Joint Genome Institute"/>
            <person name="Mondo S.J."/>
            <person name="Dannebaum R.O."/>
            <person name="Kuo R.C."/>
            <person name="Labutti K."/>
            <person name="Haridas S."/>
            <person name="Kuo A."/>
            <person name="Salamov A."/>
            <person name="Ahrendt S.R."/>
            <person name="Lipzen A."/>
            <person name="Sullivan W."/>
            <person name="Andreopoulos W.B."/>
            <person name="Clum A."/>
            <person name="Lindquist E."/>
            <person name="Daum C."/>
            <person name="Ramamoorthy G.K."/>
            <person name="Gryganskyi A."/>
            <person name="Culley D."/>
            <person name="Magnuson J.K."/>
            <person name="James T.Y."/>
            <person name="O'Malley M.A."/>
            <person name="Stajich J.E."/>
            <person name="Spatafora J.W."/>
            <person name="Visel A."/>
            <person name="Grigoriev I.V."/>
        </authorList>
    </citation>
    <scope>NUCLEOTIDE SEQUENCE [LARGE SCALE GENOMIC DNA]</scope>
    <source>
        <strain evidence="1 2">PL171</strain>
    </source>
</reference>
<sequence>MTTLRSMWFFLASLMLLLFLFSFVRLKIRCHDVFLCSYLYFPRSFPFYPHLQFSLLYPPFPPCFPISFASLSASFRTLPLFPHLSCVRLPTLLPLLHAHMRACVFVVRPRPSVLVHSVPLGQFVNLVHSNHPWSVGPIDSPRPTSSSICLWPWRTTLSVVS</sequence>
<protein>
    <submittedName>
        <fullName evidence="1">Uncharacterized protein</fullName>
    </submittedName>
</protein>
<comment type="caution">
    <text evidence="1">The sequence shown here is derived from an EMBL/GenBank/DDBJ whole genome shotgun (WGS) entry which is preliminary data.</text>
</comment>
<gene>
    <name evidence="1" type="ORF">BCR44DRAFT_1264646</name>
</gene>
<dbReference type="EMBL" id="MCFL01000058">
    <property type="protein sequence ID" value="ORZ31566.1"/>
    <property type="molecule type" value="Genomic_DNA"/>
</dbReference>
<keyword evidence="2" id="KW-1185">Reference proteome</keyword>